<evidence type="ECO:0000313" key="11">
    <source>
        <dbReference type="Proteomes" id="UP001159405"/>
    </source>
</evidence>
<feature type="non-terminal residue" evidence="10">
    <location>
        <position position="168"/>
    </location>
</feature>
<dbReference type="PRINTS" id="PR00169">
    <property type="entry name" value="KCHANNEL"/>
</dbReference>
<keyword evidence="5" id="KW-0406">Ion transport</keyword>
<evidence type="ECO:0000313" key="10">
    <source>
        <dbReference type="EMBL" id="CAH3045644.1"/>
    </source>
</evidence>
<keyword evidence="4 8" id="KW-1133">Transmembrane helix</keyword>
<dbReference type="PANTHER" id="PTHR11537:SF252">
    <property type="entry name" value="POTASSIUM VOLTAGE-GATED CHANNEL PROTEIN SHAW"/>
    <property type="match status" value="1"/>
</dbReference>
<comment type="caution">
    <text evidence="10">The sequence shown here is derived from an EMBL/GenBank/DDBJ whole genome shotgun (WGS) entry which is preliminary data.</text>
</comment>
<feature type="transmembrane region" description="Helical" evidence="8">
    <location>
        <begin position="63"/>
        <end position="83"/>
    </location>
</feature>
<keyword evidence="11" id="KW-1185">Reference proteome</keyword>
<dbReference type="PANTHER" id="PTHR11537">
    <property type="entry name" value="VOLTAGE-GATED POTASSIUM CHANNEL"/>
    <property type="match status" value="1"/>
</dbReference>
<evidence type="ECO:0000256" key="3">
    <source>
        <dbReference type="ARBA" id="ARBA00022692"/>
    </source>
</evidence>
<evidence type="ECO:0000256" key="5">
    <source>
        <dbReference type="ARBA" id="ARBA00023065"/>
    </source>
</evidence>
<dbReference type="InterPro" id="IPR028325">
    <property type="entry name" value="VG_K_chnl"/>
</dbReference>
<evidence type="ECO:0000256" key="8">
    <source>
        <dbReference type="SAM" id="Phobius"/>
    </source>
</evidence>
<dbReference type="InterPro" id="IPR013099">
    <property type="entry name" value="K_chnl_dom"/>
</dbReference>
<proteinExistence type="predicted"/>
<evidence type="ECO:0000256" key="6">
    <source>
        <dbReference type="ARBA" id="ARBA00023136"/>
    </source>
</evidence>
<dbReference type="EMBL" id="CALNXK010000013">
    <property type="protein sequence ID" value="CAH3045644.1"/>
    <property type="molecule type" value="Genomic_DNA"/>
</dbReference>
<evidence type="ECO:0000256" key="2">
    <source>
        <dbReference type="ARBA" id="ARBA00022448"/>
    </source>
</evidence>
<comment type="subcellular location">
    <subcellularLocation>
        <location evidence="1">Membrane</location>
        <topology evidence="1">Multi-pass membrane protein</topology>
    </subcellularLocation>
</comment>
<sequence>MASQKCFKKKLTDGTPSVIISYPYYTNDKSEIVFGYDYPPAYLVKQKQSFTVFPVVGSSFSQMWVTVFLCVIWSLISGVFMWLMDHGLNQRQFPSSFWEGVREGAWWALVTMTTVGYGDKTPKSIPARIYSAFWMIFGMVILSMFTAEVTSGMTSKELVPLHAFLGKK</sequence>
<dbReference type="Gene3D" id="1.10.287.70">
    <property type="match status" value="1"/>
</dbReference>
<evidence type="ECO:0000259" key="9">
    <source>
        <dbReference type="Pfam" id="PF07885"/>
    </source>
</evidence>
<evidence type="ECO:0000256" key="7">
    <source>
        <dbReference type="ARBA" id="ARBA00023303"/>
    </source>
</evidence>
<organism evidence="10 11">
    <name type="scientific">Porites lobata</name>
    <dbReference type="NCBI Taxonomy" id="104759"/>
    <lineage>
        <taxon>Eukaryota</taxon>
        <taxon>Metazoa</taxon>
        <taxon>Cnidaria</taxon>
        <taxon>Anthozoa</taxon>
        <taxon>Hexacorallia</taxon>
        <taxon>Scleractinia</taxon>
        <taxon>Fungiina</taxon>
        <taxon>Poritidae</taxon>
        <taxon>Porites</taxon>
    </lineage>
</organism>
<protein>
    <recommendedName>
        <fullName evidence="9">Potassium channel domain-containing protein</fullName>
    </recommendedName>
</protein>
<accession>A0ABN8NDR2</accession>
<keyword evidence="7" id="KW-0407">Ion channel</keyword>
<reference evidence="10 11" key="1">
    <citation type="submission" date="2022-05" db="EMBL/GenBank/DDBJ databases">
        <authorList>
            <consortium name="Genoscope - CEA"/>
            <person name="William W."/>
        </authorList>
    </citation>
    <scope>NUCLEOTIDE SEQUENCE [LARGE SCALE GENOMIC DNA]</scope>
</reference>
<name>A0ABN8NDR2_9CNID</name>
<dbReference type="SUPFAM" id="SSF81324">
    <property type="entry name" value="Voltage-gated potassium channels"/>
    <property type="match status" value="1"/>
</dbReference>
<keyword evidence="6 8" id="KW-0472">Membrane</keyword>
<evidence type="ECO:0000256" key="4">
    <source>
        <dbReference type="ARBA" id="ARBA00022989"/>
    </source>
</evidence>
<gene>
    <name evidence="10" type="ORF">PLOB_00006523</name>
</gene>
<dbReference type="Proteomes" id="UP001159405">
    <property type="component" value="Unassembled WGS sequence"/>
</dbReference>
<keyword evidence="3 8" id="KW-0812">Transmembrane</keyword>
<feature type="transmembrane region" description="Helical" evidence="8">
    <location>
        <begin position="129"/>
        <end position="147"/>
    </location>
</feature>
<dbReference type="Pfam" id="PF07885">
    <property type="entry name" value="Ion_trans_2"/>
    <property type="match status" value="1"/>
</dbReference>
<feature type="domain" description="Potassium channel" evidence="9">
    <location>
        <begin position="70"/>
        <end position="151"/>
    </location>
</feature>
<evidence type="ECO:0000256" key="1">
    <source>
        <dbReference type="ARBA" id="ARBA00004141"/>
    </source>
</evidence>
<keyword evidence="2" id="KW-0813">Transport</keyword>